<reference evidence="3 4" key="1">
    <citation type="submission" date="2020-02" db="EMBL/GenBank/DDBJ databases">
        <authorList>
            <person name="Ma Q."/>
            <person name="Huang Y."/>
            <person name="Song X."/>
            <person name="Pei D."/>
        </authorList>
    </citation>
    <scope>NUCLEOTIDE SEQUENCE [LARGE SCALE GENOMIC DNA]</scope>
    <source>
        <strain evidence="3">Sxm20200214</strain>
        <tissue evidence="3">Leaf</tissue>
    </source>
</reference>
<dbReference type="PROSITE" id="PS50128">
    <property type="entry name" value="SURP"/>
    <property type="match status" value="2"/>
</dbReference>
<dbReference type="PANTHER" id="PTHR15316">
    <property type="entry name" value="SPLICEOSOME ASSOCIATED PROTEIN 114/SWAP SPLICING FACTOR-RELATED"/>
    <property type="match status" value="1"/>
</dbReference>
<evidence type="ECO:0000313" key="4">
    <source>
        <dbReference type="Proteomes" id="UP000886595"/>
    </source>
</evidence>
<dbReference type="GO" id="GO:0045292">
    <property type="term" value="P:mRNA cis splicing, via spliceosome"/>
    <property type="evidence" value="ECO:0007669"/>
    <property type="project" value="InterPro"/>
</dbReference>
<comment type="caution">
    <text evidence="3">The sequence shown here is derived from an EMBL/GenBank/DDBJ whole genome shotgun (WGS) entry which is preliminary data.</text>
</comment>
<evidence type="ECO:0000259" key="2">
    <source>
        <dbReference type="PROSITE" id="PS50128"/>
    </source>
</evidence>
<dbReference type="Pfam" id="PF01805">
    <property type="entry name" value="Surp"/>
    <property type="match status" value="2"/>
</dbReference>
<accession>A0A8X7RCR7</accession>
<dbReference type="Gene3D" id="1.10.10.790">
    <property type="entry name" value="Surp module"/>
    <property type="match status" value="2"/>
</dbReference>
<dbReference type="InterPro" id="IPR045146">
    <property type="entry name" value="SF3A1"/>
</dbReference>
<evidence type="ECO:0000313" key="3">
    <source>
        <dbReference type="EMBL" id="KAG2284725.1"/>
    </source>
</evidence>
<dbReference type="GO" id="GO:0000381">
    <property type="term" value="P:regulation of alternative mRNA splicing, via spliceosome"/>
    <property type="evidence" value="ECO:0007669"/>
    <property type="project" value="TreeGrafter"/>
</dbReference>
<protein>
    <recommendedName>
        <fullName evidence="2">SURP motif domain-containing protein</fullName>
    </recommendedName>
</protein>
<dbReference type="SUPFAM" id="SSF109905">
    <property type="entry name" value="Surp module (SWAP domain)"/>
    <property type="match status" value="2"/>
</dbReference>
<dbReference type="PANTHER" id="PTHR15316:SF1">
    <property type="entry name" value="SPLICING FACTOR 3A SUBUNIT 1"/>
    <property type="match status" value="1"/>
</dbReference>
<keyword evidence="4" id="KW-1185">Reference proteome</keyword>
<dbReference type="InterPro" id="IPR035967">
    <property type="entry name" value="SWAP/Surp_sf"/>
</dbReference>
<dbReference type="InterPro" id="IPR000061">
    <property type="entry name" value="Surp"/>
</dbReference>
<feature type="domain" description="SURP motif" evidence="2">
    <location>
        <begin position="59"/>
        <end position="103"/>
    </location>
</feature>
<dbReference type="EMBL" id="JAAMPC010000011">
    <property type="protein sequence ID" value="KAG2284725.1"/>
    <property type="molecule type" value="Genomic_DNA"/>
</dbReference>
<organism evidence="3 4">
    <name type="scientific">Brassica carinata</name>
    <name type="common">Ethiopian mustard</name>
    <name type="synonym">Abyssinian cabbage</name>
    <dbReference type="NCBI Taxonomy" id="52824"/>
    <lineage>
        <taxon>Eukaryota</taxon>
        <taxon>Viridiplantae</taxon>
        <taxon>Streptophyta</taxon>
        <taxon>Embryophyta</taxon>
        <taxon>Tracheophyta</taxon>
        <taxon>Spermatophyta</taxon>
        <taxon>Magnoliopsida</taxon>
        <taxon>eudicotyledons</taxon>
        <taxon>Gunneridae</taxon>
        <taxon>Pentapetalae</taxon>
        <taxon>rosids</taxon>
        <taxon>malvids</taxon>
        <taxon>Brassicales</taxon>
        <taxon>Brassicaceae</taxon>
        <taxon>Brassiceae</taxon>
        <taxon>Brassica</taxon>
    </lineage>
</organism>
<dbReference type="AlphaFoldDB" id="A0A8X7RCR7"/>
<keyword evidence="1" id="KW-0507">mRNA processing</keyword>
<feature type="domain" description="SURP motif" evidence="2">
    <location>
        <begin position="223"/>
        <end position="265"/>
    </location>
</feature>
<dbReference type="SMART" id="SM00648">
    <property type="entry name" value="SWAP"/>
    <property type="match status" value="3"/>
</dbReference>
<evidence type="ECO:0000256" key="1">
    <source>
        <dbReference type="ARBA" id="ARBA00022664"/>
    </source>
</evidence>
<proteinExistence type="predicted"/>
<gene>
    <name evidence="3" type="ORF">Bca52824_055945</name>
</gene>
<dbReference type="GO" id="GO:0005686">
    <property type="term" value="C:U2 snRNP"/>
    <property type="evidence" value="ECO:0007669"/>
    <property type="project" value="TreeGrafter"/>
</dbReference>
<dbReference type="GO" id="GO:0071013">
    <property type="term" value="C:catalytic step 2 spliceosome"/>
    <property type="evidence" value="ECO:0007669"/>
    <property type="project" value="TreeGrafter"/>
</dbReference>
<dbReference type="GO" id="GO:0071004">
    <property type="term" value="C:U2-type prespliceosome"/>
    <property type="evidence" value="ECO:0007669"/>
    <property type="project" value="TreeGrafter"/>
</dbReference>
<dbReference type="Proteomes" id="UP000886595">
    <property type="component" value="Unassembled WGS sequence"/>
</dbReference>
<sequence length="326" mass="37756">MFTTQPEKTSFIEEVARLVSQKGLEIEKTLVIKDNGKKFSFLLSSYREPAGVSLEDVYIMKLTAQFIARYDTHFLRALKEHVAQNPKPQFEFLKPTSSRFNFCRGLVRGYSSVIRPCMESLMRDGGGMMPLVLTFSECWTGHPDMPQCLQFFFHRLQLEKLEAGDKMAMIDLHAFVSGVDLFAERDNHAFGYYYDDDTKPELIYAPLSYEILEKQLTLKELGIIKVTAMFVARYGENFRRDLMETVFMNPLFEFLRPTDCKCSSFFTSLLRVYSTVIMPSDMLWNGDDSTAYALEFFSSWRSSRTVRRRLLLICMGLWVVLTVLVT</sequence>
<dbReference type="GO" id="GO:0003723">
    <property type="term" value="F:RNA binding"/>
    <property type="evidence" value="ECO:0007669"/>
    <property type="project" value="InterPro"/>
</dbReference>
<name>A0A8X7RCR7_BRACI</name>
<dbReference type="OrthoDB" id="1073272at2759"/>